<accession>A0A3B8WNN7</accession>
<feature type="non-terminal residue" evidence="1">
    <location>
        <position position="217"/>
    </location>
</feature>
<dbReference type="AlphaFoldDB" id="A0A3B8WNN7"/>
<feature type="non-terminal residue" evidence="1">
    <location>
        <position position="1"/>
    </location>
</feature>
<gene>
    <name evidence="1" type="ORF">DCF82_23400</name>
</gene>
<proteinExistence type="predicted"/>
<comment type="caution">
    <text evidence="1">The sequence shown here is derived from an EMBL/GenBank/DDBJ whole genome shotgun (WGS) entry which is preliminary data.</text>
</comment>
<name>A0A3B8WNN7_MARNT</name>
<evidence type="ECO:0000313" key="2">
    <source>
        <dbReference type="Proteomes" id="UP000261325"/>
    </source>
</evidence>
<reference evidence="1 2" key="1">
    <citation type="journal article" date="2018" name="Nat. Biotechnol.">
        <title>A standardized bacterial taxonomy based on genome phylogeny substantially revises the tree of life.</title>
        <authorList>
            <person name="Parks D.H."/>
            <person name="Chuvochina M."/>
            <person name="Waite D.W."/>
            <person name="Rinke C."/>
            <person name="Skarshewski A."/>
            <person name="Chaumeil P.A."/>
            <person name="Hugenholtz P."/>
        </authorList>
    </citation>
    <scope>NUCLEOTIDE SEQUENCE [LARGE SCALE GENOMIC DNA]</scope>
    <source>
        <strain evidence="1">UBA9049</strain>
    </source>
</reference>
<dbReference type="EMBL" id="DLYI01000313">
    <property type="protein sequence ID" value="HAC30723.1"/>
    <property type="molecule type" value="Genomic_DNA"/>
</dbReference>
<dbReference type="Proteomes" id="UP000261325">
    <property type="component" value="Unassembled WGS sequence"/>
</dbReference>
<protein>
    <submittedName>
        <fullName evidence="1">Uncharacterized protein</fullName>
    </submittedName>
</protein>
<sequence>DVVGASIASRTLAPRSIAGKTLSARQREAINLFSQMPVQGVQEGAGEAAGQYLADGEVNRAEVALEAIGGAFGSTSDVLAFSGNRVFESVVNNANSYRRAKKDRAYLTAVKDAANQTQLRKRDPQALKELLNRLSQTGPVDEIYISGKDFQELFQSKNLDPEEYAQKMESVGQQYHESLLTGGDIAVSVADFAAVIAPTEAAEDFILRARTKTDGMS</sequence>
<evidence type="ECO:0000313" key="1">
    <source>
        <dbReference type="EMBL" id="HAC30723.1"/>
    </source>
</evidence>
<organism evidence="1 2">
    <name type="scientific">Marinobacter nauticus</name>
    <name type="common">Marinobacter hydrocarbonoclasticus</name>
    <name type="synonym">Marinobacter aquaeolei</name>
    <dbReference type="NCBI Taxonomy" id="2743"/>
    <lineage>
        <taxon>Bacteria</taxon>
        <taxon>Pseudomonadati</taxon>
        <taxon>Pseudomonadota</taxon>
        <taxon>Gammaproteobacteria</taxon>
        <taxon>Pseudomonadales</taxon>
        <taxon>Marinobacteraceae</taxon>
        <taxon>Marinobacter</taxon>
    </lineage>
</organism>